<reference evidence="1 2" key="1">
    <citation type="submission" date="2019-06" db="EMBL/GenBank/DDBJ databases">
        <title>Genome of Acinetobacter radioresistens APH1, a phenol degrading strain.</title>
        <authorList>
            <person name="Liu Y."/>
        </authorList>
    </citation>
    <scope>NUCLEOTIDE SEQUENCE [LARGE SCALE GENOMIC DNA]</scope>
    <source>
        <strain evidence="1 2">APH1</strain>
    </source>
</reference>
<organism evidence="1 2">
    <name type="scientific">Acinetobacter radioresistens</name>
    <dbReference type="NCBI Taxonomy" id="40216"/>
    <lineage>
        <taxon>Bacteria</taxon>
        <taxon>Pseudomonadati</taxon>
        <taxon>Pseudomonadota</taxon>
        <taxon>Gammaproteobacteria</taxon>
        <taxon>Moraxellales</taxon>
        <taxon>Moraxellaceae</taxon>
        <taxon>Acinetobacter</taxon>
    </lineage>
</organism>
<name>A0A8H2JZ65_ACIRA</name>
<evidence type="ECO:0000313" key="1">
    <source>
        <dbReference type="EMBL" id="TNX86306.1"/>
    </source>
</evidence>
<evidence type="ECO:0000313" key="2">
    <source>
        <dbReference type="Proteomes" id="UP000314285"/>
    </source>
</evidence>
<gene>
    <name evidence="1" type="ORF">FHY67_12935</name>
</gene>
<dbReference type="EMBL" id="VFBM01000013">
    <property type="protein sequence ID" value="TNX86306.1"/>
    <property type="molecule type" value="Genomic_DNA"/>
</dbReference>
<protein>
    <submittedName>
        <fullName evidence="1">Uncharacterized protein</fullName>
    </submittedName>
</protein>
<sequence length="69" mass="8100">MIGNGIPNIITEYFTKEGSHFNIWGGLNNEEKLLHRYTYLDMDLQASCTENKEIYSKGLLDVRNKYREN</sequence>
<accession>A0A8H2JZ65</accession>
<dbReference type="Proteomes" id="UP000314285">
    <property type="component" value="Unassembled WGS sequence"/>
</dbReference>
<dbReference type="AlphaFoldDB" id="A0A8H2JZ65"/>
<comment type="caution">
    <text evidence="1">The sequence shown here is derived from an EMBL/GenBank/DDBJ whole genome shotgun (WGS) entry which is preliminary data.</text>
</comment>
<proteinExistence type="predicted"/>